<keyword evidence="3" id="KW-1185">Reference proteome</keyword>
<gene>
    <name evidence="2" type="ORF">EDD75_2174</name>
</gene>
<name>A0A3N5BBG6_9THEO</name>
<dbReference type="NCBIfam" id="TIGR04088">
    <property type="entry name" value="cognate_SipW"/>
    <property type="match status" value="1"/>
</dbReference>
<proteinExistence type="predicted"/>
<dbReference type="Proteomes" id="UP000282654">
    <property type="component" value="Unassembled WGS sequence"/>
</dbReference>
<feature type="chain" id="PRO_5038928384" evidence="1">
    <location>
        <begin position="21"/>
        <end position="189"/>
    </location>
</feature>
<protein>
    <submittedName>
        <fullName evidence="2">Camelysin</fullName>
    </submittedName>
</protein>
<dbReference type="EMBL" id="RKRE01000003">
    <property type="protein sequence ID" value="RPF43055.1"/>
    <property type="molecule type" value="Genomic_DNA"/>
</dbReference>
<evidence type="ECO:0000313" key="2">
    <source>
        <dbReference type="EMBL" id="RPF43055.1"/>
    </source>
</evidence>
<evidence type="ECO:0000256" key="1">
    <source>
        <dbReference type="SAM" id="SignalP"/>
    </source>
</evidence>
<sequence>MRKILIALLGVLLVAALAGAGTFAYFSDTETSTGNSFTAGTLDLGLANAAGLDPTGSTSATWVSPSNWAPGQTVDASIYVNNEGTIGASRTTVTFTYSATEGTPSSVDAGSSLIGDAIVATTVELDGVTVTGLQGKTLSQLQALGAYDLGSLPANTEKKLHIVWTLDPNADNGVQGDSANVTLSFKASQ</sequence>
<dbReference type="RefSeq" id="WP_123931899.1">
    <property type="nucleotide sequence ID" value="NZ_RKRE01000003.1"/>
</dbReference>
<dbReference type="Pfam" id="PF12389">
    <property type="entry name" value="Peptidase_M73"/>
    <property type="match status" value="1"/>
</dbReference>
<dbReference type="InterPro" id="IPR022121">
    <property type="entry name" value="Peptidase_M73_camelysin"/>
</dbReference>
<feature type="signal peptide" evidence="1">
    <location>
        <begin position="1"/>
        <end position="20"/>
    </location>
</feature>
<reference evidence="2 3" key="1">
    <citation type="submission" date="2018-11" db="EMBL/GenBank/DDBJ databases">
        <title>Genomic Encyclopedia of Type Strains, Phase IV (KMG-IV): sequencing the most valuable type-strain genomes for metagenomic binning, comparative biology and taxonomic classification.</title>
        <authorList>
            <person name="Goeker M."/>
        </authorList>
    </citation>
    <scope>NUCLEOTIDE SEQUENCE [LARGE SCALE GENOMIC DNA]</scope>
    <source>
        <strain evidence="2 3">DSM 102936</strain>
    </source>
</reference>
<keyword evidence="1" id="KW-0732">Signal</keyword>
<organism evidence="2 3">
    <name type="scientific">Thermodesulfitimonas autotrophica</name>
    <dbReference type="NCBI Taxonomy" id="1894989"/>
    <lineage>
        <taxon>Bacteria</taxon>
        <taxon>Bacillati</taxon>
        <taxon>Bacillota</taxon>
        <taxon>Clostridia</taxon>
        <taxon>Thermoanaerobacterales</taxon>
        <taxon>Thermoanaerobacteraceae</taxon>
        <taxon>Thermodesulfitimonas</taxon>
    </lineage>
</organism>
<evidence type="ECO:0000313" key="3">
    <source>
        <dbReference type="Proteomes" id="UP000282654"/>
    </source>
</evidence>
<dbReference type="InterPro" id="IPR023833">
    <property type="entry name" value="Signal_pept_SipW-depend-type"/>
</dbReference>
<dbReference type="AlphaFoldDB" id="A0A3N5BBG6"/>
<dbReference type="OrthoDB" id="2660939at2"/>
<comment type="caution">
    <text evidence="2">The sequence shown here is derived from an EMBL/GenBank/DDBJ whole genome shotgun (WGS) entry which is preliminary data.</text>
</comment>
<accession>A0A3N5BBG6</accession>